<reference evidence="5" key="1">
    <citation type="submission" date="2020-04" db="EMBL/GenBank/DDBJ databases">
        <authorList>
            <person name="Zhang T."/>
        </authorList>
    </citation>
    <scope>NUCLEOTIDE SEQUENCE</scope>
    <source>
        <strain evidence="5">HKST-UBA01</strain>
    </source>
</reference>
<evidence type="ECO:0000256" key="3">
    <source>
        <dbReference type="SAM" id="Phobius"/>
    </source>
</evidence>
<dbReference type="InterPro" id="IPR017850">
    <property type="entry name" value="Alkaline_phosphatase_core_sf"/>
</dbReference>
<dbReference type="PANTHER" id="PTHR42693:SF53">
    <property type="entry name" value="ENDO-4-O-SULFATASE"/>
    <property type="match status" value="1"/>
</dbReference>
<feature type="transmembrane region" description="Helical" evidence="3">
    <location>
        <begin position="9"/>
        <end position="28"/>
    </location>
</feature>
<comment type="similarity">
    <text evidence="1">Belongs to the sulfatase family.</text>
</comment>
<dbReference type="AlphaFoldDB" id="A0A956M3U7"/>
<dbReference type="Proteomes" id="UP000697710">
    <property type="component" value="Unassembled WGS sequence"/>
</dbReference>
<dbReference type="SUPFAM" id="SSF53649">
    <property type="entry name" value="Alkaline phosphatase-like"/>
    <property type="match status" value="1"/>
</dbReference>
<organism evidence="5 6">
    <name type="scientific">Eiseniibacteriota bacterium</name>
    <dbReference type="NCBI Taxonomy" id="2212470"/>
    <lineage>
        <taxon>Bacteria</taxon>
        <taxon>Candidatus Eiseniibacteriota</taxon>
    </lineage>
</organism>
<dbReference type="Pfam" id="PF00884">
    <property type="entry name" value="Sulfatase"/>
    <property type="match status" value="1"/>
</dbReference>
<dbReference type="EMBL" id="JAGQHR010000722">
    <property type="protein sequence ID" value="MCA9729500.1"/>
    <property type="molecule type" value="Genomic_DNA"/>
</dbReference>
<keyword evidence="2 5" id="KW-0378">Hydrolase</keyword>
<evidence type="ECO:0000259" key="4">
    <source>
        <dbReference type="Pfam" id="PF00884"/>
    </source>
</evidence>
<evidence type="ECO:0000256" key="2">
    <source>
        <dbReference type="ARBA" id="ARBA00022801"/>
    </source>
</evidence>
<dbReference type="InterPro" id="IPR000917">
    <property type="entry name" value="Sulfatase_N"/>
</dbReference>
<protein>
    <submittedName>
        <fullName evidence="5">Sulfatase-like hydrolase/transferase</fullName>
    </submittedName>
</protein>
<feature type="domain" description="Sulfatase N-terminal" evidence="4">
    <location>
        <begin position="49"/>
        <end position="167"/>
    </location>
</feature>
<reference evidence="5" key="2">
    <citation type="journal article" date="2021" name="Microbiome">
        <title>Successional dynamics and alternative stable states in a saline activated sludge microbial community over 9 years.</title>
        <authorList>
            <person name="Wang Y."/>
            <person name="Ye J."/>
            <person name="Ju F."/>
            <person name="Liu L."/>
            <person name="Boyd J.A."/>
            <person name="Deng Y."/>
            <person name="Parks D.H."/>
            <person name="Jiang X."/>
            <person name="Yin X."/>
            <person name="Woodcroft B.J."/>
            <person name="Tyson G.W."/>
            <person name="Hugenholtz P."/>
            <person name="Polz M.F."/>
            <person name="Zhang T."/>
        </authorList>
    </citation>
    <scope>NUCLEOTIDE SEQUENCE</scope>
    <source>
        <strain evidence="5">HKST-UBA01</strain>
    </source>
</reference>
<feature type="non-terminal residue" evidence="5">
    <location>
        <position position="200"/>
    </location>
</feature>
<evidence type="ECO:0000313" key="6">
    <source>
        <dbReference type="Proteomes" id="UP000697710"/>
    </source>
</evidence>
<proteinExistence type="inferred from homology"/>
<dbReference type="PANTHER" id="PTHR42693">
    <property type="entry name" value="ARYLSULFATASE FAMILY MEMBER"/>
    <property type="match status" value="1"/>
</dbReference>
<comment type="caution">
    <text evidence="5">The sequence shown here is derived from an EMBL/GenBank/DDBJ whole genome shotgun (WGS) entry which is preliminary data.</text>
</comment>
<evidence type="ECO:0000313" key="5">
    <source>
        <dbReference type="EMBL" id="MCA9729500.1"/>
    </source>
</evidence>
<name>A0A956M3U7_UNCEI</name>
<keyword evidence="3" id="KW-0812">Transmembrane</keyword>
<dbReference type="InterPro" id="IPR050738">
    <property type="entry name" value="Sulfatase"/>
</dbReference>
<accession>A0A956M3U7</accession>
<dbReference type="Gene3D" id="3.40.720.10">
    <property type="entry name" value="Alkaline Phosphatase, subunit A"/>
    <property type="match status" value="1"/>
</dbReference>
<dbReference type="GO" id="GO:0004065">
    <property type="term" value="F:arylsulfatase activity"/>
    <property type="evidence" value="ECO:0007669"/>
    <property type="project" value="TreeGrafter"/>
</dbReference>
<gene>
    <name evidence="5" type="ORF">KC729_17570</name>
</gene>
<keyword evidence="3" id="KW-0472">Membrane</keyword>
<keyword evidence="3" id="KW-1133">Transmembrane helix</keyword>
<sequence length="200" mass="21463">MDRTRLRPLTAGAIAVALAGMGLLIWLLTRSPSPESVFTSVPTAPTGWNILLVSLDTTRPDRLAACGGGPVATPSLDRVARGGVVFHSAITPAPITLPAHASLLTGQNPYDHGVRENTEHALPRGRTTLATVLHEHGYRTAAFVSTFVLDHRFGLDQGFEEYMDRLDGPEPQLSPGSVEVPGSITARRAARWIHEHAGLR</sequence>
<evidence type="ECO:0000256" key="1">
    <source>
        <dbReference type="ARBA" id="ARBA00008779"/>
    </source>
</evidence>